<evidence type="ECO:0000313" key="6">
    <source>
        <dbReference type="Proteomes" id="UP000570361"/>
    </source>
</evidence>
<dbReference type="PRINTS" id="PR00598">
    <property type="entry name" value="HTHMARR"/>
</dbReference>
<dbReference type="PANTHER" id="PTHR42756:SF1">
    <property type="entry name" value="TRANSCRIPTIONAL REPRESSOR OF EMRAB OPERON"/>
    <property type="match status" value="1"/>
</dbReference>
<feature type="domain" description="HTH marR-type" evidence="4">
    <location>
        <begin position="1"/>
        <end position="136"/>
    </location>
</feature>
<evidence type="ECO:0000256" key="2">
    <source>
        <dbReference type="ARBA" id="ARBA00023125"/>
    </source>
</evidence>
<dbReference type="EMBL" id="JACHXK010000016">
    <property type="protein sequence ID" value="MBB3113073.1"/>
    <property type="molecule type" value="Genomic_DNA"/>
</dbReference>
<protein>
    <submittedName>
        <fullName evidence="5">DNA-binding MarR family transcriptional regulator</fullName>
    </submittedName>
</protein>
<organism evidence="5 6">
    <name type="scientific">Paenibacillus phyllosphaerae</name>
    <dbReference type="NCBI Taxonomy" id="274593"/>
    <lineage>
        <taxon>Bacteria</taxon>
        <taxon>Bacillati</taxon>
        <taxon>Bacillota</taxon>
        <taxon>Bacilli</taxon>
        <taxon>Bacillales</taxon>
        <taxon>Paenibacillaceae</taxon>
        <taxon>Paenibacillus</taxon>
    </lineage>
</organism>
<dbReference type="Proteomes" id="UP000570361">
    <property type="component" value="Unassembled WGS sequence"/>
</dbReference>
<accession>A0A7W5B270</accession>
<dbReference type="InterPro" id="IPR000835">
    <property type="entry name" value="HTH_MarR-typ"/>
</dbReference>
<keyword evidence="1" id="KW-0805">Transcription regulation</keyword>
<dbReference type="InterPro" id="IPR036390">
    <property type="entry name" value="WH_DNA-bd_sf"/>
</dbReference>
<keyword evidence="2 5" id="KW-0238">DNA-binding</keyword>
<name>A0A7W5B270_9BACL</name>
<dbReference type="PANTHER" id="PTHR42756">
    <property type="entry name" value="TRANSCRIPTIONAL REGULATOR, MARR"/>
    <property type="match status" value="1"/>
</dbReference>
<gene>
    <name evidence="5" type="ORF">FHS18_005176</name>
</gene>
<evidence type="ECO:0000259" key="4">
    <source>
        <dbReference type="PROSITE" id="PS50995"/>
    </source>
</evidence>
<proteinExistence type="predicted"/>
<keyword evidence="3" id="KW-0804">Transcription</keyword>
<dbReference type="GO" id="GO:0003700">
    <property type="term" value="F:DNA-binding transcription factor activity"/>
    <property type="evidence" value="ECO:0007669"/>
    <property type="project" value="InterPro"/>
</dbReference>
<dbReference type="RefSeq" id="WP_183603171.1">
    <property type="nucleotide sequence ID" value="NZ_JACHXK010000016.1"/>
</dbReference>
<keyword evidence="6" id="KW-1185">Reference proteome</keyword>
<sequence>MENVRNLFQLLSRNFGLLNEQCCDNCCGQEISPVQSHILYEINRQHQPSMQEIAGALGMDITTFSRQVKTLVDKGFVKKTPHPADNRINILSLTPEGLGIENNINLTVNTQLHSVLSTMTEFERETVIRSIKLFNDAMQKSTSSCCTPPK</sequence>
<dbReference type="PROSITE" id="PS50995">
    <property type="entry name" value="HTH_MARR_2"/>
    <property type="match status" value="1"/>
</dbReference>
<dbReference type="SUPFAM" id="SSF46785">
    <property type="entry name" value="Winged helix' DNA-binding domain"/>
    <property type="match status" value="1"/>
</dbReference>
<reference evidence="5 6" key="1">
    <citation type="submission" date="2020-08" db="EMBL/GenBank/DDBJ databases">
        <title>Genomic Encyclopedia of Type Strains, Phase III (KMG-III): the genomes of soil and plant-associated and newly described type strains.</title>
        <authorList>
            <person name="Whitman W."/>
        </authorList>
    </citation>
    <scope>NUCLEOTIDE SEQUENCE [LARGE SCALE GENOMIC DNA]</scope>
    <source>
        <strain evidence="5 6">CECT 5862</strain>
    </source>
</reference>
<evidence type="ECO:0000256" key="1">
    <source>
        <dbReference type="ARBA" id="ARBA00023015"/>
    </source>
</evidence>
<dbReference type="InterPro" id="IPR036388">
    <property type="entry name" value="WH-like_DNA-bd_sf"/>
</dbReference>
<dbReference type="SMART" id="SM00347">
    <property type="entry name" value="HTH_MARR"/>
    <property type="match status" value="1"/>
</dbReference>
<dbReference type="GO" id="GO:0003677">
    <property type="term" value="F:DNA binding"/>
    <property type="evidence" value="ECO:0007669"/>
    <property type="project" value="UniProtKB-KW"/>
</dbReference>
<dbReference type="Gene3D" id="1.10.10.10">
    <property type="entry name" value="Winged helix-like DNA-binding domain superfamily/Winged helix DNA-binding domain"/>
    <property type="match status" value="1"/>
</dbReference>
<comment type="caution">
    <text evidence="5">The sequence shown here is derived from an EMBL/GenBank/DDBJ whole genome shotgun (WGS) entry which is preliminary data.</text>
</comment>
<dbReference type="AlphaFoldDB" id="A0A7W5B270"/>
<evidence type="ECO:0000313" key="5">
    <source>
        <dbReference type="EMBL" id="MBB3113073.1"/>
    </source>
</evidence>
<dbReference type="Pfam" id="PF01047">
    <property type="entry name" value="MarR"/>
    <property type="match status" value="1"/>
</dbReference>
<evidence type="ECO:0000256" key="3">
    <source>
        <dbReference type="ARBA" id="ARBA00023163"/>
    </source>
</evidence>